<keyword evidence="2" id="KW-1185">Reference proteome</keyword>
<reference evidence="1 2" key="1">
    <citation type="journal article" date="2019" name="Environ. Microbiol.">
        <title>At the nexus of three kingdoms: the genome of the mycorrhizal fungus Gigaspora margarita provides insights into plant, endobacterial and fungal interactions.</title>
        <authorList>
            <person name="Venice F."/>
            <person name="Ghignone S."/>
            <person name="Salvioli di Fossalunga A."/>
            <person name="Amselem J."/>
            <person name="Novero M."/>
            <person name="Xianan X."/>
            <person name="Sedzielewska Toro K."/>
            <person name="Morin E."/>
            <person name="Lipzen A."/>
            <person name="Grigoriev I.V."/>
            <person name="Henrissat B."/>
            <person name="Martin F.M."/>
            <person name="Bonfante P."/>
        </authorList>
    </citation>
    <scope>NUCLEOTIDE SEQUENCE [LARGE SCALE GENOMIC DNA]</scope>
    <source>
        <strain evidence="1 2">BEG34</strain>
    </source>
</reference>
<keyword evidence="1" id="KW-0418">Kinase</keyword>
<dbReference type="Proteomes" id="UP000439903">
    <property type="component" value="Unassembled WGS sequence"/>
</dbReference>
<dbReference type="OrthoDB" id="6415790at2759"/>
<sequence>MLSFYQHEPSEKSDVPGSNVSALNPFKYSKEFMIKLYKPVGLPLEFEQHEYITSEEPLQPITLIVPTEHNKSIIFGHKVVDNEYQPSPIT</sequence>
<dbReference type="AlphaFoldDB" id="A0A8H3X2I4"/>
<evidence type="ECO:0000313" key="2">
    <source>
        <dbReference type="Proteomes" id="UP000439903"/>
    </source>
</evidence>
<name>A0A8H3X2I4_GIGMA</name>
<keyword evidence="1" id="KW-0808">Transferase</keyword>
<gene>
    <name evidence="1" type="ORF">F8M41_011121</name>
</gene>
<accession>A0A8H3X2I4</accession>
<dbReference type="GO" id="GO:0016301">
    <property type="term" value="F:kinase activity"/>
    <property type="evidence" value="ECO:0007669"/>
    <property type="project" value="UniProtKB-KW"/>
</dbReference>
<protein>
    <submittedName>
        <fullName evidence="1">Putative Atypical/ABC1/ABC1-A protein kinase</fullName>
    </submittedName>
</protein>
<proteinExistence type="predicted"/>
<evidence type="ECO:0000313" key="1">
    <source>
        <dbReference type="EMBL" id="KAF0388144.1"/>
    </source>
</evidence>
<dbReference type="EMBL" id="WTPW01002283">
    <property type="protein sequence ID" value="KAF0388144.1"/>
    <property type="molecule type" value="Genomic_DNA"/>
</dbReference>
<comment type="caution">
    <text evidence="1">The sequence shown here is derived from an EMBL/GenBank/DDBJ whole genome shotgun (WGS) entry which is preliminary data.</text>
</comment>
<organism evidence="1 2">
    <name type="scientific">Gigaspora margarita</name>
    <dbReference type="NCBI Taxonomy" id="4874"/>
    <lineage>
        <taxon>Eukaryota</taxon>
        <taxon>Fungi</taxon>
        <taxon>Fungi incertae sedis</taxon>
        <taxon>Mucoromycota</taxon>
        <taxon>Glomeromycotina</taxon>
        <taxon>Glomeromycetes</taxon>
        <taxon>Diversisporales</taxon>
        <taxon>Gigasporaceae</taxon>
        <taxon>Gigaspora</taxon>
    </lineage>
</organism>